<dbReference type="EMBL" id="CP071503">
    <property type="protein sequence ID" value="QSX32105.1"/>
    <property type="molecule type" value="Genomic_DNA"/>
</dbReference>
<evidence type="ECO:0000313" key="3">
    <source>
        <dbReference type="Proteomes" id="UP000662770"/>
    </source>
</evidence>
<dbReference type="PANTHER" id="PTHR41521:SF4">
    <property type="entry name" value="BLR0684 PROTEIN"/>
    <property type="match status" value="1"/>
</dbReference>
<protein>
    <submittedName>
        <fullName evidence="2">DUF1330 domain-containing protein</fullName>
    </submittedName>
</protein>
<dbReference type="PANTHER" id="PTHR41521">
    <property type="match status" value="1"/>
</dbReference>
<reference evidence="2 3" key="1">
    <citation type="submission" date="2021-03" db="EMBL/GenBank/DDBJ databases">
        <title>Novel species identification of genus Shewanella.</title>
        <authorList>
            <person name="Liu G."/>
            <person name="Zhang Q."/>
        </authorList>
    </citation>
    <scope>NUCLEOTIDE SEQUENCE [LARGE SCALE GENOMIC DNA]</scope>
    <source>
        <strain evidence="2 3">FJAT-51800</strain>
    </source>
</reference>
<dbReference type="SUPFAM" id="SSF54909">
    <property type="entry name" value="Dimeric alpha+beta barrel"/>
    <property type="match status" value="1"/>
</dbReference>
<dbReference type="Gene3D" id="3.30.70.100">
    <property type="match status" value="1"/>
</dbReference>
<dbReference type="RefSeq" id="WP_207353350.1">
    <property type="nucleotide sequence ID" value="NZ_CP071503.1"/>
</dbReference>
<evidence type="ECO:0000313" key="2">
    <source>
        <dbReference type="EMBL" id="QSX32105.1"/>
    </source>
</evidence>
<dbReference type="InterPro" id="IPR010753">
    <property type="entry name" value="DUF1330"/>
</dbReference>
<accession>A0ABX7QMW7</accession>
<dbReference type="InterPro" id="IPR011008">
    <property type="entry name" value="Dimeric_a/b-barrel"/>
</dbReference>
<keyword evidence="3" id="KW-1185">Reference proteome</keyword>
<organism evidence="2 3">
    <name type="scientific">Shewanella avicenniae</name>
    <dbReference type="NCBI Taxonomy" id="2814294"/>
    <lineage>
        <taxon>Bacteria</taxon>
        <taxon>Pseudomonadati</taxon>
        <taxon>Pseudomonadota</taxon>
        <taxon>Gammaproteobacteria</taxon>
        <taxon>Alteromonadales</taxon>
        <taxon>Shewanellaceae</taxon>
        <taxon>Shewanella</taxon>
    </lineage>
</organism>
<feature type="domain" description="DUF1330" evidence="1">
    <location>
        <begin position="7"/>
        <end position="100"/>
    </location>
</feature>
<dbReference type="Pfam" id="PF07045">
    <property type="entry name" value="DUF1330"/>
    <property type="match status" value="1"/>
</dbReference>
<proteinExistence type="predicted"/>
<name>A0ABX7QMW7_9GAMM</name>
<gene>
    <name evidence="2" type="ORF">JYB87_09920</name>
</gene>
<sequence length="105" mass="11733">MHQATNPAYVIIDISVNDPDGMKPYQERVEATYKAFGGKRLVLAGKLETLEGSVPKGMIVMLQFDSVEQAHAWHESPAYQEIINYRQSASSSNIWLVEGVIPELQ</sequence>
<dbReference type="Proteomes" id="UP000662770">
    <property type="component" value="Chromosome"/>
</dbReference>
<evidence type="ECO:0000259" key="1">
    <source>
        <dbReference type="Pfam" id="PF07045"/>
    </source>
</evidence>